<keyword evidence="1" id="KW-0472">Membrane</keyword>
<keyword evidence="3" id="KW-1185">Reference proteome</keyword>
<evidence type="ECO:0008006" key="4">
    <source>
        <dbReference type="Google" id="ProtNLM"/>
    </source>
</evidence>
<feature type="transmembrane region" description="Helical" evidence="1">
    <location>
        <begin position="83"/>
        <end position="109"/>
    </location>
</feature>
<feature type="transmembrane region" description="Helical" evidence="1">
    <location>
        <begin position="49"/>
        <end position="71"/>
    </location>
</feature>
<evidence type="ECO:0000313" key="2">
    <source>
        <dbReference type="EMBL" id="VDO12627.1"/>
    </source>
</evidence>
<keyword evidence="1" id="KW-0812">Transmembrane</keyword>
<gene>
    <name evidence="2" type="ORF">HPLM_LOCUS2035</name>
</gene>
<feature type="transmembrane region" description="Helical" evidence="1">
    <location>
        <begin position="145"/>
        <end position="171"/>
    </location>
</feature>
<dbReference type="Proteomes" id="UP000268014">
    <property type="component" value="Unassembled WGS sequence"/>
</dbReference>
<feature type="non-terminal residue" evidence="2">
    <location>
        <position position="172"/>
    </location>
</feature>
<protein>
    <recommendedName>
        <fullName evidence="4">MARVEL domain-containing protein</fullName>
    </recommendedName>
</protein>
<proteinExistence type="predicted"/>
<name>A0A3P7TSV4_HAEPC</name>
<feature type="transmembrane region" description="Helical" evidence="1">
    <location>
        <begin position="12"/>
        <end position="37"/>
    </location>
</feature>
<evidence type="ECO:0000256" key="1">
    <source>
        <dbReference type="SAM" id="Phobius"/>
    </source>
</evidence>
<dbReference type="AlphaFoldDB" id="A0A3P7TSV4"/>
<accession>A0A3P7TSV4</accession>
<feature type="transmembrane region" description="Helical" evidence="1">
    <location>
        <begin position="115"/>
        <end position="133"/>
    </location>
</feature>
<keyword evidence="1" id="KW-1133">Transmembrane helix</keyword>
<sequence length="172" mass="18896">MLESGYNDIWPANISIVGIIHLPNVFLQIGSVCALFLVGSVGSHFSPTYAALVTSTMAAIIGPTLLLIFAFNLHSITTNVDWIFWETIYSGSFAFLFLINSITMIYSSLRWQYTAWWLGTVCTLLCSSCRLSSNAGLRRERSRRGGLIDAAFTASILRNVTCALVGLAFLID</sequence>
<evidence type="ECO:0000313" key="3">
    <source>
        <dbReference type="Proteomes" id="UP000268014"/>
    </source>
</evidence>
<organism evidence="2 3">
    <name type="scientific">Haemonchus placei</name>
    <name type="common">Barber's pole worm</name>
    <dbReference type="NCBI Taxonomy" id="6290"/>
    <lineage>
        <taxon>Eukaryota</taxon>
        <taxon>Metazoa</taxon>
        <taxon>Ecdysozoa</taxon>
        <taxon>Nematoda</taxon>
        <taxon>Chromadorea</taxon>
        <taxon>Rhabditida</taxon>
        <taxon>Rhabditina</taxon>
        <taxon>Rhabditomorpha</taxon>
        <taxon>Strongyloidea</taxon>
        <taxon>Trichostrongylidae</taxon>
        <taxon>Haemonchus</taxon>
    </lineage>
</organism>
<dbReference type="OrthoDB" id="10028364at2759"/>
<reference evidence="2 3" key="1">
    <citation type="submission" date="2018-11" db="EMBL/GenBank/DDBJ databases">
        <authorList>
            <consortium name="Pathogen Informatics"/>
        </authorList>
    </citation>
    <scope>NUCLEOTIDE SEQUENCE [LARGE SCALE GENOMIC DNA]</scope>
    <source>
        <strain evidence="2 3">MHpl1</strain>
    </source>
</reference>
<dbReference type="EMBL" id="UZAF01003473">
    <property type="protein sequence ID" value="VDO12627.1"/>
    <property type="molecule type" value="Genomic_DNA"/>
</dbReference>